<proteinExistence type="predicted"/>
<dbReference type="AlphaFoldDB" id="A0A9P7UC70"/>
<evidence type="ECO:0000313" key="1">
    <source>
        <dbReference type="EMBL" id="KAG7050133.1"/>
    </source>
</evidence>
<comment type="caution">
    <text evidence="1">The sequence shown here is derived from an EMBL/GenBank/DDBJ whole genome shotgun (WGS) entry which is preliminary data.</text>
</comment>
<keyword evidence="2" id="KW-1185">Reference proteome</keyword>
<name>A0A9P7UC70_9PEZI</name>
<sequence length="62" mass="7176">MRSHNATGQSLEPLTSTSQLHLMEESGLWKFPKHCLKKTLTWLAHWQLRASQSTKSEQVRQS</sequence>
<accession>A0A9P7UC70</accession>
<organism evidence="1 2">
    <name type="scientific">Colletotrichum scovillei</name>
    <dbReference type="NCBI Taxonomy" id="1209932"/>
    <lineage>
        <taxon>Eukaryota</taxon>
        <taxon>Fungi</taxon>
        <taxon>Dikarya</taxon>
        <taxon>Ascomycota</taxon>
        <taxon>Pezizomycotina</taxon>
        <taxon>Sordariomycetes</taxon>
        <taxon>Hypocreomycetidae</taxon>
        <taxon>Glomerellales</taxon>
        <taxon>Glomerellaceae</taxon>
        <taxon>Colletotrichum</taxon>
        <taxon>Colletotrichum acutatum species complex</taxon>
    </lineage>
</organism>
<dbReference type="EMBL" id="JAESDN010000005">
    <property type="protein sequence ID" value="KAG7050133.1"/>
    <property type="molecule type" value="Genomic_DNA"/>
</dbReference>
<dbReference type="Proteomes" id="UP000699042">
    <property type="component" value="Unassembled WGS sequence"/>
</dbReference>
<reference evidence="1" key="1">
    <citation type="submission" date="2021-05" db="EMBL/GenBank/DDBJ databases">
        <title>Comparative genomics of three Colletotrichum scovillei strains and genetic complementation revealed genes involved fungal growth and virulence on chili pepper.</title>
        <authorList>
            <person name="Hsieh D.-K."/>
            <person name="Chuang S.-C."/>
            <person name="Chen C.-Y."/>
            <person name="Chao Y.-T."/>
            <person name="Lu M.-Y.J."/>
            <person name="Lee M.-H."/>
            <person name="Shih M.-C."/>
        </authorList>
    </citation>
    <scope>NUCLEOTIDE SEQUENCE</scope>
    <source>
        <strain evidence="1">Coll-153</strain>
    </source>
</reference>
<gene>
    <name evidence="1" type="ORF">JMJ77_012886</name>
</gene>
<protein>
    <submittedName>
        <fullName evidence="1">Uncharacterized protein</fullName>
    </submittedName>
</protein>
<evidence type="ECO:0000313" key="2">
    <source>
        <dbReference type="Proteomes" id="UP000699042"/>
    </source>
</evidence>